<comment type="caution">
    <text evidence="2">The sequence shown here is derived from an EMBL/GenBank/DDBJ whole genome shotgun (WGS) entry which is preliminary data.</text>
</comment>
<evidence type="ECO:0000313" key="3">
    <source>
        <dbReference type="Proteomes" id="UP000051439"/>
    </source>
</evidence>
<name>A0A0R1NXH0_9LACO</name>
<dbReference type="Gene3D" id="3.90.176.10">
    <property type="entry name" value="Toxin ADP-ribosyltransferase, Chain A, domain 1"/>
    <property type="match status" value="1"/>
</dbReference>
<feature type="domain" description="ADP ribosyltransferase" evidence="1">
    <location>
        <begin position="150"/>
        <end position="314"/>
    </location>
</feature>
<sequence length="339" mass="37453">MFRSLLEGMREKMIKPKRLLVLAGLLLTVIVSNPVNAKSVTKEVHGNTTTTVSTTYNAKLKNVGAQKLVTNKRVRLYAFVNGTPNYDAYIAVPKNTVLTIKAKLQNHQGYVVTKAGSQGDFEFVNPEKATYSTVGLKNNKQVSQRLKLASKKWAKGLSKSDIKAIRYYTNKGYDQINTTLRTPTTKATKKVMTSIAQINSSIARFNLTKPLTVYRGTSLTGLKKSLANQSIKVGRSYRDPAYSSCTLSQMIALGFSKQYVVLKINLPAGKHGAYIDPISTNIGEKEYLLKSGTKMIVTKVQKGKSTTKTVTKVKQKGKKAKSQVTNTRINYTLVTLNLK</sequence>
<proteinExistence type="predicted"/>
<gene>
    <name evidence="2" type="ORF">FC98_GL002353</name>
</gene>
<evidence type="ECO:0000259" key="1">
    <source>
        <dbReference type="Pfam" id="PF03496"/>
    </source>
</evidence>
<dbReference type="PATRIC" id="fig|1423766.4.peg.2444"/>
<dbReference type="Proteomes" id="UP000051439">
    <property type="component" value="Unassembled WGS sequence"/>
</dbReference>
<evidence type="ECO:0000313" key="2">
    <source>
        <dbReference type="EMBL" id="KRL22469.1"/>
    </source>
</evidence>
<dbReference type="EMBL" id="AZEB01000006">
    <property type="protein sequence ID" value="KRL22469.1"/>
    <property type="molecule type" value="Genomic_DNA"/>
</dbReference>
<dbReference type="Pfam" id="PF03496">
    <property type="entry name" value="ADPrib_exo_Tox"/>
    <property type="match status" value="1"/>
</dbReference>
<keyword evidence="3" id="KW-1185">Reference proteome</keyword>
<organism evidence="2 3">
    <name type="scientific">Lentilactobacillus kisonensis DSM 19906 = JCM 15041</name>
    <dbReference type="NCBI Taxonomy" id="1423766"/>
    <lineage>
        <taxon>Bacteria</taxon>
        <taxon>Bacillati</taxon>
        <taxon>Bacillota</taxon>
        <taxon>Bacilli</taxon>
        <taxon>Lactobacillales</taxon>
        <taxon>Lactobacillaceae</taxon>
        <taxon>Lentilactobacillus</taxon>
    </lineage>
</organism>
<dbReference type="AlphaFoldDB" id="A0A0R1NXH0"/>
<accession>A0A0R1NXH0</accession>
<protein>
    <recommendedName>
        <fullName evidence="1">ADP ribosyltransferase domain-containing protein</fullName>
    </recommendedName>
</protein>
<dbReference type="GO" id="GO:0005576">
    <property type="term" value="C:extracellular region"/>
    <property type="evidence" value="ECO:0007669"/>
    <property type="project" value="InterPro"/>
</dbReference>
<dbReference type="SUPFAM" id="SSF56399">
    <property type="entry name" value="ADP-ribosylation"/>
    <property type="match status" value="1"/>
</dbReference>
<reference evidence="2 3" key="1">
    <citation type="journal article" date="2015" name="Genome Announc.">
        <title>Expanding the biotechnology potential of lactobacilli through comparative genomics of 213 strains and associated genera.</title>
        <authorList>
            <person name="Sun Z."/>
            <person name="Harris H.M."/>
            <person name="McCann A."/>
            <person name="Guo C."/>
            <person name="Argimon S."/>
            <person name="Zhang W."/>
            <person name="Yang X."/>
            <person name="Jeffery I.B."/>
            <person name="Cooney J.C."/>
            <person name="Kagawa T.F."/>
            <person name="Liu W."/>
            <person name="Song Y."/>
            <person name="Salvetti E."/>
            <person name="Wrobel A."/>
            <person name="Rasinkangas P."/>
            <person name="Parkhill J."/>
            <person name="Rea M.C."/>
            <person name="O'Sullivan O."/>
            <person name="Ritari J."/>
            <person name="Douillard F.P."/>
            <person name="Paul Ross R."/>
            <person name="Yang R."/>
            <person name="Briner A.E."/>
            <person name="Felis G.E."/>
            <person name="de Vos W.M."/>
            <person name="Barrangou R."/>
            <person name="Klaenhammer T.R."/>
            <person name="Caufield P.W."/>
            <person name="Cui Y."/>
            <person name="Zhang H."/>
            <person name="O'Toole P.W."/>
        </authorList>
    </citation>
    <scope>NUCLEOTIDE SEQUENCE [LARGE SCALE GENOMIC DNA]</scope>
    <source>
        <strain evidence="2 3">DSM 19906</strain>
    </source>
</reference>
<dbReference type="PROSITE" id="PS51996">
    <property type="entry name" value="TR_MART"/>
    <property type="match status" value="1"/>
</dbReference>
<dbReference type="InterPro" id="IPR003540">
    <property type="entry name" value="ADP-ribosyltransferase"/>
</dbReference>